<sequence length="249" mass="27614">MGAGRMWHRLLSGALLAAGLCNPWLQPAAGEVRAAGLDEVKIYTDDDPPYVMVAADGAVAGGTTVEKVTRVMRKVGLPFSALQAVPWARAYQEAKTRPYAMVFPIAKTRERLKYLDFTFKIIDAEVYFYWRRSRADIQLASLDDAKKYSVCVVRNDYRQEYLESEGFLKLDTAGDTTENVRKFLGGRCDLIVSTETGMLSKLKALGAERAQLARGMKLDKLDSALYAAFNKNTPPEVIARFKAAAAEVE</sequence>
<dbReference type="Pfam" id="PF00497">
    <property type="entry name" value="SBP_bac_3"/>
    <property type="match status" value="1"/>
</dbReference>
<name>A0A1S1X209_9NEIS</name>
<dbReference type="STRING" id="1903179.BI347_08575"/>
<protein>
    <recommendedName>
        <fullName evidence="2">Solute-binding protein family 3/N-terminal domain-containing protein</fullName>
    </recommendedName>
</protein>
<evidence type="ECO:0000313" key="3">
    <source>
        <dbReference type="EMBL" id="OHX13564.1"/>
    </source>
</evidence>
<dbReference type="InterPro" id="IPR001638">
    <property type="entry name" value="Solute-binding_3/MltF_N"/>
</dbReference>
<evidence type="ECO:0000259" key="2">
    <source>
        <dbReference type="Pfam" id="PF00497"/>
    </source>
</evidence>
<dbReference type="Gene3D" id="3.40.190.10">
    <property type="entry name" value="Periplasmic binding protein-like II"/>
    <property type="match status" value="2"/>
</dbReference>
<feature type="chain" id="PRO_5012187622" description="Solute-binding protein family 3/N-terminal domain-containing protein" evidence="1">
    <location>
        <begin position="18"/>
        <end position="249"/>
    </location>
</feature>
<proteinExistence type="predicted"/>
<dbReference type="SUPFAM" id="SSF53850">
    <property type="entry name" value="Periplasmic binding protein-like II"/>
    <property type="match status" value="1"/>
</dbReference>
<feature type="domain" description="Solute-binding protein family 3/N-terminal" evidence="2">
    <location>
        <begin position="41"/>
        <end position="231"/>
    </location>
</feature>
<comment type="caution">
    <text evidence="3">The sequence shown here is derived from an EMBL/GenBank/DDBJ whole genome shotgun (WGS) entry which is preliminary data.</text>
</comment>
<gene>
    <name evidence="3" type="ORF">BI347_08575</name>
</gene>
<dbReference type="PANTHER" id="PTHR38834:SF3">
    <property type="entry name" value="SOLUTE-BINDING PROTEIN FAMILY 3_N-TERMINAL DOMAIN-CONTAINING PROTEIN"/>
    <property type="match status" value="1"/>
</dbReference>
<evidence type="ECO:0000256" key="1">
    <source>
        <dbReference type="SAM" id="SignalP"/>
    </source>
</evidence>
<organism evidence="3 4">
    <name type="scientific">Chromobacterium sphagni</name>
    <dbReference type="NCBI Taxonomy" id="1903179"/>
    <lineage>
        <taxon>Bacteria</taxon>
        <taxon>Pseudomonadati</taxon>
        <taxon>Pseudomonadota</taxon>
        <taxon>Betaproteobacteria</taxon>
        <taxon>Neisseriales</taxon>
        <taxon>Chromobacteriaceae</taxon>
        <taxon>Chromobacterium</taxon>
    </lineage>
</organism>
<dbReference type="Proteomes" id="UP000180088">
    <property type="component" value="Unassembled WGS sequence"/>
</dbReference>
<dbReference type="AlphaFoldDB" id="A0A1S1X209"/>
<evidence type="ECO:0000313" key="4">
    <source>
        <dbReference type="Proteomes" id="UP000180088"/>
    </source>
</evidence>
<feature type="signal peptide" evidence="1">
    <location>
        <begin position="1"/>
        <end position="17"/>
    </location>
</feature>
<reference evidence="3 4" key="1">
    <citation type="submission" date="2016-09" db="EMBL/GenBank/DDBJ databases">
        <title>Chromobacterium muskegensis sp. nov., an insecticidal bacterium isolated from Sphagnum bogs.</title>
        <authorList>
            <person name="Sparks M.E."/>
            <person name="Blackburn M.B."/>
            <person name="Gundersen-Rindal D.E."/>
            <person name="Mitchell A."/>
            <person name="Farrar R."/>
            <person name="Kuhar D."/>
        </authorList>
    </citation>
    <scope>NUCLEOTIDE SEQUENCE [LARGE SCALE GENOMIC DNA]</scope>
    <source>
        <strain evidence="3 4">37-2</strain>
    </source>
</reference>
<keyword evidence="1" id="KW-0732">Signal</keyword>
<dbReference type="PANTHER" id="PTHR38834">
    <property type="entry name" value="PERIPLASMIC SUBSTRATE BINDING PROTEIN FAMILY 3"/>
    <property type="match status" value="1"/>
</dbReference>
<accession>A0A1S1X209</accession>
<dbReference type="EMBL" id="MKCS01000001">
    <property type="protein sequence ID" value="OHX13564.1"/>
    <property type="molecule type" value="Genomic_DNA"/>
</dbReference>